<proteinExistence type="predicted"/>
<dbReference type="Gene3D" id="2.60.40.1930">
    <property type="match status" value="1"/>
</dbReference>
<reference evidence="1 2" key="1">
    <citation type="journal article" date="2019" name="Int. J. Syst. Evol. Microbiol.">
        <title>The Global Catalogue of Microorganisms (GCM) 10K type strain sequencing project: providing services to taxonomists for standard genome sequencing and annotation.</title>
        <authorList>
            <consortium name="The Broad Institute Genomics Platform"/>
            <consortium name="The Broad Institute Genome Sequencing Center for Infectious Disease"/>
            <person name="Wu L."/>
            <person name="Ma J."/>
        </authorList>
    </citation>
    <scope>NUCLEOTIDE SEQUENCE [LARGE SCALE GENOMIC DNA]</scope>
    <source>
        <strain evidence="1 2">JCM 15974</strain>
    </source>
</reference>
<protein>
    <recommendedName>
        <fullName evidence="3">MG2 domain-containing protein</fullName>
    </recommendedName>
</protein>
<comment type="caution">
    <text evidence="1">The sequence shown here is derived from an EMBL/GenBank/DDBJ whole genome shotgun (WGS) entry which is preliminary data.</text>
</comment>
<name>A0ABN1IEV8_9FLAO</name>
<organism evidence="1 2">
    <name type="scientific">Aquimarina litoralis</name>
    <dbReference type="NCBI Taxonomy" id="584605"/>
    <lineage>
        <taxon>Bacteria</taxon>
        <taxon>Pseudomonadati</taxon>
        <taxon>Bacteroidota</taxon>
        <taxon>Flavobacteriia</taxon>
        <taxon>Flavobacteriales</taxon>
        <taxon>Flavobacteriaceae</taxon>
        <taxon>Aquimarina</taxon>
    </lineage>
</organism>
<dbReference type="Proteomes" id="UP001501758">
    <property type="component" value="Unassembled WGS sequence"/>
</dbReference>
<evidence type="ECO:0000313" key="1">
    <source>
        <dbReference type="EMBL" id="GAA0711327.1"/>
    </source>
</evidence>
<sequence>MYYTIGTGQIKIDSINQVLIKKNEYFTLEREIIHLHTNKTTYITNEEIWFKAYIQDHRTHKPFAITKNLYITLYNDLGEKIAHKLFLVNYGFADGNFTIPKTLSTGDYVLMASTAHQENFTEDQRYYQQIKIKNLSQQPAEKTENEIKKSYDIQVLPEGGNLLEGVLNICGIKVINQKGLGVKKVVSELFEQGSDMPISTFNLNKFGMGKFTFTPLPNKNYYIVSNIDDTRIKTQIPKPQSKGVLLQCSLHPIKPMLIVELKTNEATLSSIKEKQFHILIHQYQKTKGLTASFKENTTAIKLAIPLKDLPFGTNTISLFDHNNNPIAERLIFNDFHDKIIASENIKTTIKEDSIVTSFNIKSKNLLVENASVSVSILPVETISNSNHKSIINSTYLQPFINSYIENPAYYFQNVTKRKKYDLDILLLTQGWSKYNWNNIFRDNIAYTTEHEQGMTLKGAINRIMSEKNNLLITSPENEFTDLLLPENGKPLRNFEYRNLFLKDSTSLQFLINDNKNKPTNSNIKARITSFIPPEFSEKVSAINKSYFFDEKQKTNTNTDMAKEQLFQSAEQLDEVLLFAKKTPKRKSNTGAVISGRHKSYLDDGERKAQVHLRRYLTTRGFAIVPDVGLFPFKVIKKTNNDTVSFKFFVNGIQTTPFIGKLNGINLENVEEIFIITNDLAHENSISVYGANINSIPTEQHVSKITVINGFQSKKAFYTPKYKSYDSLFFKQYGVLGWIPNTKKNKNNEYEFSFLNTLNKEVKIFIEGIDQNGNLISEVKIIQIPNTL</sequence>
<dbReference type="EMBL" id="BAAAGE010000001">
    <property type="protein sequence ID" value="GAA0711327.1"/>
    <property type="molecule type" value="Genomic_DNA"/>
</dbReference>
<gene>
    <name evidence="1" type="ORF">GCM10009430_00700</name>
</gene>
<accession>A0ABN1IEV8</accession>
<keyword evidence="2" id="KW-1185">Reference proteome</keyword>
<evidence type="ECO:0000313" key="2">
    <source>
        <dbReference type="Proteomes" id="UP001501758"/>
    </source>
</evidence>
<evidence type="ECO:0008006" key="3">
    <source>
        <dbReference type="Google" id="ProtNLM"/>
    </source>
</evidence>